<dbReference type="SUPFAM" id="SSF54292">
    <property type="entry name" value="2Fe-2S ferredoxin-like"/>
    <property type="match status" value="1"/>
</dbReference>
<dbReference type="Pfam" id="PF01799">
    <property type="entry name" value="Fer2_2"/>
    <property type="match status" value="1"/>
</dbReference>
<dbReference type="FunFam" id="1.10.150.120:FF:000003">
    <property type="entry name" value="Carbon monoxide dehydrogenase, small subunit"/>
    <property type="match status" value="1"/>
</dbReference>
<dbReference type="Pfam" id="PF00111">
    <property type="entry name" value="Fer2"/>
    <property type="match status" value="1"/>
</dbReference>
<keyword evidence="4" id="KW-0408">Iron</keyword>
<evidence type="ECO:0000313" key="7">
    <source>
        <dbReference type="EMBL" id="TLP70014.1"/>
    </source>
</evidence>
<name>A0A5R8ZVQ4_PSENT</name>
<dbReference type="Gene3D" id="1.10.150.120">
    <property type="entry name" value="[2Fe-2S]-binding domain"/>
    <property type="match status" value="1"/>
</dbReference>
<keyword evidence="3" id="KW-0560">Oxidoreductase</keyword>
<gene>
    <name evidence="7" type="ORF">FEA48_27305</name>
</gene>
<dbReference type="RefSeq" id="WP_138216598.1">
    <property type="nucleotide sequence ID" value="NZ_VASG01000009.1"/>
</dbReference>
<dbReference type="InterPro" id="IPR036884">
    <property type="entry name" value="2Fe-2S-bd_dom_sf"/>
</dbReference>
<dbReference type="PANTHER" id="PTHR44379">
    <property type="entry name" value="OXIDOREDUCTASE WITH IRON-SULFUR SUBUNIT"/>
    <property type="match status" value="1"/>
</dbReference>
<keyword evidence="2" id="KW-0479">Metal-binding</keyword>
<accession>A0A5R8ZVQ4</accession>
<dbReference type="InterPro" id="IPR006058">
    <property type="entry name" value="2Fe2S_fd_BS"/>
</dbReference>
<dbReference type="CDD" id="cd00207">
    <property type="entry name" value="fer2"/>
    <property type="match status" value="1"/>
</dbReference>
<dbReference type="PROSITE" id="PS51085">
    <property type="entry name" value="2FE2S_FER_2"/>
    <property type="match status" value="1"/>
</dbReference>
<dbReference type="GO" id="GO:0051537">
    <property type="term" value="F:2 iron, 2 sulfur cluster binding"/>
    <property type="evidence" value="ECO:0007669"/>
    <property type="project" value="UniProtKB-KW"/>
</dbReference>
<evidence type="ECO:0000256" key="4">
    <source>
        <dbReference type="ARBA" id="ARBA00023004"/>
    </source>
</evidence>
<dbReference type="InterPro" id="IPR002888">
    <property type="entry name" value="2Fe-2S-bd"/>
</dbReference>
<dbReference type="Proteomes" id="UP000307510">
    <property type="component" value="Unassembled WGS sequence"/>
</dbReference>
<dbReference type="PANTHER" id="PTHR44379:SF6">
    <property type="entry name" value="BLR6046 PROTEIN"/>
    <property type="match status" value="1"/>
</dbReference>
<dbReference type="EMBL" id="VASG01000009">
    <property type="protein sequence ID" value="TLP70014.1"/>
    <property type="molecule type" value="Genomic_DNA"/>
</dbReference>
<feature type="domain" description="2Fe-2S ferredoxin-type" evidence="6">
    <location>
        <begin position="3"/>
        <end position="79"/>
    </location>
</feature>
<sequence>MDAPLTLVVNGQTRQLTVAADTPLLYVLRNDLQLNGPKFGCGLGECGACTVHLDGIATRSCITPVSAALGRQVTTLEGLGTMDAPHPVQQAFIDEQAAQCGYCTNGMVMTSAALLARNPKPSDDEIRQELAYNLCRCGTHIEILNAVRRAAHRSSDDGNGSPA</sequence>
<dbReference type="GO" id="GO:0046872">
    <property type="term" value="F:metal ion binding"/>
    <property type="evidence" value="ECO:0007669"/>
    <property type="project" value="UniProtKB-KW"/>
</dbReference>
<protein>
    <submittedName>
        <fullName evidence="7">(2Fe-2S)-binding protein</fullName>
    </submittedName>
</protein>
<evidence type="ECO:0000313" key="8">
    <source>
        <dbReference type="Proteomes" id="UP000307510"/>
    </source>
</evidence>
<dbReference type="InterPro" id="IPR012675">
    <property type="entry name" value="Beta-grasp_dom_sf"/>
</dbReference>
<dbReference type="InterPro" id="IPR001041">
    <property type="entry name" value="2Fe-2S_ferredoxin-type"/>
</dbReference>
<dbReference type="InterPro" id="IPR036010">
    <property type="entry name" value="2Fe-2S_ferredoxin-like_sf"/>
</dbReference>
<reference evidence="7 8" key="1">
    <citation type="submission" date="2019-05" db="EMBL/GenBank/DDBJ databases">
        <authorList>
            <person name="Moore K."/>
            <person name="O'Neill P."/>
            <person name="Farbos A."/>
            <person name="Studholme D.J."/>
        </authorList>
    </citation>
    <scope>NUCLEOTIDE SEQUENCE [LARGE SCALE GENOMIC DNA]</scope>
    <source>
        <strain evidence="7 8">DSM 9128</strain>
    </source>
</reference>
<reference evidence="8" key="2">
    <citation type="submission" date="2019-06" db="EMBL/GenBank/DDBJ databases">
        <title>AzeR, a transcriptional regulator that responds to azelaic acid in Pseudomonas nitroreducens.</title>
        <authorList>
            <person name="Bez C."/>
            <person name="Javvadi S.G."/>
            <person name="Bertani I."/>
            <person name="Devescovi G."/>
            <person name="Studholme D.J."/>
            <person name="Geller A."/>
            <person name="Levy A."/>
            <person name="Venturi V."/>
        </authorList>
    </citation>
    <scope>NUCLEOTIDE SEQUENCE [LARGE SCALE GENOMIC DNA]</scope>
    <source>
        <strain evidence="8">DSM 9128</strain>
    </source>
</reference>
<evidence type="ECO:0000256" key="2">
    <source>
        <dbReference type="ARBA" id="ARBA00022723"/>
    </source>
</evidence>
<comment type="caution">
    <text evidence="7">The sequence shown here is derived from an EMBL/GenBank/DDBJ whole genome shotgun (WGS) entry which is preliminary data.</text>
</comment>
<dbReference type="InterPro" id="IPR051452">
    <property type="entry name" value="Diverse_Oxidoreductases"/>
</dbReference>
<dbReference type="AlphaFoldDB" id="A0A5R8ZVQ4"/>
<keyword evidence="5" id="KW-0411">Iron-sulfur</keyword>
<evidence type="ECO:0000256" key="1">
    <source>
        <dbReference type="ARBA" id="ARBA00022714"/>
    </source>
</evidence>
<evidence type="ECO:0000256" key="5">
    <source>
        <dbReference type="ARBA" id="ARBA00023014"/>
    </source>
</evidence>
<dbReference type="GO" id="GO:0016491">
    <property type="term" value="F:oxidoreductase activity"/>
    <property type="evidence" value="ECO:0007669"/>
    <property type="project" value="UniProtKB-KW"/>
</dbReference>
<dbReference type="Gene3D" id="3.10.20.30">
    <property type="match status" value="1"/>
</dbReference>
<evidence type="ECO:0000259" key="6">
    <source>
        <dbReference type="PROSITE" id="PS51085"/>
    </source>
</evidence>
<proteinExistence type="predicted"/>
<dbReference type="PROSITE" id="PS00197">
    <property type="entry name" value="2FE2S_FER_1"/>
    <property type="match status" value="1"/>
</dbReference>
<dbReference type="SUPFAM" id="SSF47741">
    <property type="entry name" value="CO dehydrogenase ISP C-domain like"/>
    <property type="match status" value="1"/>
</dbReference>
<keyword evidence="1" id="KW-0001">2Fe-2S</keyword>
<evidence type="ECO:0000256" key="3">
    <source>
        <dbReference type="ARBA" id="ARBA00023002"/>
    </source>
</evidence>
<organism evidence="7 8">
    <name type="scientific">Pseudomonas nitroreducens</name>
    <dbReference type="NCBI Taxonomy" id="46680"/>
    <lineage>
        <taxon>Bacteria</taxon>
        <taxon>Pseudomonadati</taxon>
        <taxon>Pseudomonadota</taxon>
        <taxon>Gammaproteobacteria</taxon>
        <taxon>Pseudomonadales</taxon>
        <taxon>Pseudomonadaceae</taxon>
        <taxon>Pseudomonas</taxon>
    </lineage>
</organism>